<dbReference type="AlphaFoldDB" id="A0A9P8UIQ2"/>
<dbReference type="PROSITE" id="PS51762">
    <property type="entry name" value="GH16_2"/>
    <property type="match status" value="1"/>
</dbReference>
<organism evidence="2 3">
    <name type="scientific">Truncatella angustata</name>
    <dbReference type="NCBI Taxonomy" id="152316"/>
    <lineage>
        <taxon>Eukaryota</taxon>
        <taxon>Fungi</taxon>
        <taxon>Dikarya</taxon>
        <taxon>Ascomycota</taxon>
        <taxon>Pezizomycotina</taxon>
        <taxon>Sordariomycetes</taxon>
        <taxon>Xylariomycetidae</taxon>
        <taxon>Amphisphaeriales</taxon>
        <taxon>Sporocadaceae</taxon>
        <taxon>Truncatella</taxon>
    </lineage>
</organism>
<feature type="domain" description="GH16" evidence="1">
    <location>
        <begin position="1"/>
        <end position="310"/>
    </location>
</feature>
<dbReference type="RefSeq" id="XP_045957193.1">
    <property type="nucleotide sequence ID" value="XM_046098032.1"/>
</dbReference>
<dbReference type="Gene3D" id="2.60.120.200">
    <property type="match status" value="1"/>
</dbReference>
<evidence type="ECO:0000313" key="3">
    <source>
        <dbReference type="Proteomes" id="UP000758603"/>
    </source>
</evidence>
<dbReference type="PANTHER" id="PTHR10963">
    <property type="entry name" value="GLYCOSYL HYDROLASE-RELATED"/>
    <property type="match status" value="1"/>
</dbReference>
<dbReference type="Pfam" id="PF26113">
    <property type="entry name" value="GH16_XgeA"/>
    <property type="match status" value="1"/>
</dbReference>
<evidence type="ECO:0000259" key="1">
    <source>
        <dbReference type="PROSITE" id="PS51762"/>
    </source>
</evidence>
<dbReference type="PANTHER" id="PTHR10963:SF24">
    <property type="entry name" value="GLYCOSIDASE C21B10.07-RELATED"/>
    <property type="match status" value="1"/>
</dbReference>
<keyword evidence="3" id="KW-1185">Reference proteome</keyword>
<gene>
    <name evidence="2" type="ORF">BKA67DRAFT_518708</name>
</gene>
<protein>
    <submittedName>
        <fullName evidence="2">Concanavalin A-like lectin/glucanase</fullName>
    </submittedName>
</protein>
<feature type="non-terminal residue" evidence="2">
    <location>
        <position position="1"/>
    </location>
</feature>
<dbReference type="GeneID" id="70126924"/>
<dbReference type="EMBL" id="JAGPXC010000005">
    <property type="protein sequence ID" value="KAH6652916.1"/>
    <property type="molecule type" value="Genomic_DNA"/>
</dbReference>
<accession>A0A9P8UIQ2</accession>
<dbReference type="GO" id="GO:0009251">
    <property type="term" value="P:glucan catabolic process"/>
    <property type="evidence" value="ECO:0007669"/>
    <property type="project" value="TreeGrafter"/>
</dbReference>
<comment type="caution">
    <text evidence="2">The sequence shown here is derived from an EMBL/GenBank/DDBJ whole genome shotgun (WGS) entry which is preliminary data.</text>
</comment>
<name>A0A9P8UIQ2_9PEZI</name>
<evidence type="ECO:0000313" key="2">
    <source>
        <dbReference type="EMBL" id="KAH6652916.1"/>
    </source>
</evidence>
<dbReference type="Proteomes" id="UP000758603">
    <property type="component" value="Unassembled WGS sequence"/>
</dbReference>
<dbReference type="SUPFAM" id="SSF49899">
    <property type="entry name" value="Concanavalin A-like lectins/glucanases"/>
    <property type="match status" value="1"/>
</dbReference>
<dbReference type="InterPro" id="IPR000757">
    <property type="entry name" value="Beta-glucanase-like"/>
</dbReference>
<dbReference type="InterPro" id="IPR013320">
    <property type="entry name" value="ConA-like_dom_sf"/>
</dbReference>
<reference evidence="2" key="1">
    <citation type="journal article" date="2021" name="Nat. Commun.">
        <title>Genetic determinants of endophytism in the Arabidopsis root mycobiome.</title>
        <authorList>
            <person name="Mesny F."/>
            <person name="Miyauchi S."/>
            <person name="Thiergart T."/>
            <person name="Pickel B."/>
            <person name="Atanasova L."/>
            <person name="Karlsson M."/>
            <person name="Huettel B."/>
            <person name="Barry K.W."/>
            <person name="Haridas S."/>
            <person name="Chen C."/>
            <person name="Bauer D."/>
            <person name="Andreopoulos W."/>
            <person name="Pangilinan J."/>
            <person name="LaButti K."/>
            <person name="Riley R."/>
            <person name="Lipzen A."/>
            <person name="Clum A."/>
            <person name="Drula E."/>
            <person name="Henrissat B."/>
            <person name="Kohler A."/>
            <person name="Grigoriev I.V."/>
            <person name="Martin F.M."/>
            <person name="Hacquard S."/>
        </authorList>
    </citation>
    <scope>NUCLEOTIDE SEQUENCE</scope>
    <source>
        <strain evidence="2">MPI-SDFR-AT-0073</strain>
    </source>
</reference>
<proteinExistence type="predicted"/>
<dbReference type="GO" id="GO:0004553">
    <property type="term" value="F:hydrolase activity, hydrolyzing O-glycosyl compounds"/>
    <property type="evidence" value="ECO:0007669"/>
    <property type="project" value="InterPro"/>
</dbReference>
<sequence>MASTPKSYVVTEVYNSTNFFDKFDFFTSVLSGDVLDADPSWGYVQYQSRAIAEELGLVSADKDGVYIGAESDLTYNPFGYGRKSVRLEGRNTYSHGLFIADFSHLPKPTCGAWPSFWMFGDPWPTKGEIDIVENWNDLEFNRNTAHVDHSSVVGDCTIKSTDMTASLIEAQNCDNYDPAQYSNQGCSADVYGLPFGSSSGGVYALEWTSDYLKIWSWTHLLTPNDITSGTPQPSNWGKPNFVIQDCNIDKAFTDMKFILNIDFCGVAGLDGIWDSCKAKTGYDTCTGYVAENPKDFEEVYFQIEDIKIYE</sequence>
<dbReference type="InterPro" id="IPR050546">
    <property type="entry name" value="Glycosyl_Hydrlase_16"/>
</dbReference>
<dbReference type="OrthoDB" id="192832at2759"/>